<evidence type="ECO:0000256" key="6">
    <source>
        <dbReference type="ARBA" id="ARBA00023002"/>
    </source>
</evidence>
<evidence type="ECO:0000256" key="5">
    <source>
        <dbReference type="ARBA" id="ARBA00022946"/>
    </source>
</evidence>
<dbReference type="Pfam" id="PF07992">
    <property type="entry name" value="Pyr_redox_2"/>
    <property type="match status" value="1"/>
</dbReference>
<dbReference type="AlphaFoldDB" id="A0A9X2FH01"/>
<evidence type="ECO:0000259" key="11">
    <source>
        <dbReference type="Pfam" id="PF22366"/>
    </source>
</evidence>
<dbReference type="Proteomes" id="UP001155241">
    <property type="component" value="Unassembled WGS sequence"/>
</dbReference>
<evidence type="ECO:0000256" key="4">
    <source>
        <dbReference type="ARBA" id="ARBA00022827"/>
    </source>
</evidence>
<evidence type="ECO:0000256" key="2">
    <source>
        <dbReference type="ARBA" id="ARBA00012637"/>
    </source>
</evidence>
<dbReference type="PRINTS" id="PR00411">
    <property type="entry name" value="PNDRDTASEI"/>
</dbReference>
<dbReference type="EMBL" id="JAMXLR010000073">
    <property type="protein sequence ID" value="MCO6046414.1"/>
    <property type="molecule type" value="Genomic_DNA"/>
</dbReference>
<dbReference type="PRINTS" id="PR00368">
    <property type="entry name" value="FADPNR"/>
</dbReference>
<keyword evidence="3" id="KW-0285">Flavoprotein</keyword>
<dbReference type="InterPro" id="IPR054585">
    <property type="entry name" value="NDH2-like_C"/>
</dbReference>
<evidence type="ECO:0000256" key="1">
    <source>
        <dbReference type="ARBA" id="ARBA00005272"/>
    </source>
</evidence>
<feature type="region of interest" description="Disordered" evidence="9">
    <location>
        <begin position="411"/>
        <end position="450"/>
    </location>
</feature>
<evidence type="ECO:0000256" key="7">
    <source>
        <dbReference type="ARBA" id="ARBA00023027"/>
    </source>
</evidence>
<keyword evidence="4" id="KW-0274">FAD</keyword>
<evidence type="ECO:0000313" key="12">
    <source>
        <dbReference type="EMBL" id="MCO6046414.1"/>
    </source>
</evidence>
<evidence type="ECO:0000313" key="13">
    <source>
        <dbReference type="Proteomes" id="UP001155241"/>
    </source>
</evidence>
<dbReference type="Gene3D" id="3.50.50.100">
    <property type="match status" value="1"/>
</dbReference>
<dbReference type="InterPro" id="IPR023753">
    <property type="entry name" value="FAD/NAD-binding_dom"/>
</dbReference>
<name>A0A9X2FH01_9BACT</name>
<dbReference type="GO" id="GO:0050136">
    <property type="term" value="F:NADH dehydrogenase (quinone) (non-electrogenic) activity"/>
    <property type="evidence" value="ECO:0007669"/>
    <property type="project" value="UniProtKB-EC"/>
</dbReference>
<sequence>MKVVIVGGGFGGLNAAIGLRSADCEVTLIDRENYHLFQPLLYQVATGSLSPANICAPLRNVLRRQKNATVLQGDVVDFDFEQREIVLKDRRVPFDKLIVAAGMTHSYFGRNAWQQLAPGLKSISEATEIRARVLSAFEQAEWEQDEVERRRLMTFVVVGGGPTGVELAGTLADLAHHTLAKEFRHIHPQTTRVVLVDAESHVLTQFPESLSVKAGEALEKLGVEVRTGLRVSDIDEAGVTLGDERIDAGTVLWAAGVTASPLGEKLATAAGVETDRAGRTLVQPDLSLAGHPDVFVIGDLAHLEDEEGKLIPGVAPAAIQEGKYVAKLIRKRLKGREVSPFRYRDLGSLATIGRAEAVARLGRLQFTGHLAWLLWLFIHLMQLVAFENRLLVLLQWTWSYITRGRSARLITTHPHRPKSAASSEPRPTPREHRPTRPIASEPQLVQSQCE</sequence>
<dbReference type="InterPro" id="IPR036188">
    <property type="entry name" value="FAD/NAD-bd_sf"/>
</dbReference>
<dbReference type="InterPro" id="IPR045024">
    <property type="entry name" value="NDH-2"/>
</dbReference>
<dbReference type="PANTHER" id="PTHR43706:SF47">
    <property type="entry name" value="EXTERNAL NADH-UBIQUINONE OXIDOREDUCTASE 1, MITOCHONDRIAL-RELATED"/>
    <property type="match status" value="1"/>
</dbReference>
<reference evidence="12" key="1">
    <citation type="submission" date="2022-06" db="EMBL/GenBank/DDBJ databases">
        <title>Aeoliella straminimaris, a novel planctomycete from sediments.</title>
        <authorList>
            <person name="Vitorino I.R."/>
            <person name="Lage O.M."/>
        </authorList>
    </citation>
    <scope>NUCLEOTIDE SEQUENCE</scope>
    <source>
        <strain evidence="12">ICT_H6.2</strain>
    </source>
</reference>
<gene>
    <name evidence="12" type="ORF">NG895_21155</name>
</gene>
<keyword evidence="13" id="KW-1185">Reference proteome</keyword>
<keyword evidence="5" id="KW-0809">Transit peptide</keyword>
<dbReference type="SUPFAM" id="SSF51905">
    <property type="entry name" value="FAD/NAD(P)-binding domain"/>
    <property type="match status" value="1"/>
</dbReference>
<dbReference type="EC" id="1.6.5.9" evidence="2"/>
<organism evidence="12 13">
    <name type="scientific">Aeoliella straminimaris</name>
    <dbReference type="NCBI Taxonomy" id="2954799"/>
    <lineage>
        <taxon>Bacteria</taxon>
        <taxon>Pseudomonadati</taxon>
        <taxon>Planctomycetota</taxon>
        <taxon>Planctomycetia</taxon>
        <taxon>Pirellulales</taxon>
        <taxon>Lacipirellulaceae</taxon>
        <taxon>Aeoliella</taxon>
    </lineage>
</organism>
<dbReference type="RefSeq" id="WP_252854528.1">
    <property type="nucleotide sequence ID" value="NZ_JAMXLR010000073.1"/>
</dbReference>
<feature type="domain" description="FAD/NAD(P)-binding" evidence="10">
    <location>
        <begin position="1"/>
        <end position="322"/>
    </location>
</feature>
<feature type="domain" description="External alternative NADH-ubiquinone oxidoreductase-like C-terminal" evidence="11">
    <location>
        <begin position="346"/>
        <end position="402"/>
    </location>
</feature>
<evidence type="ECO:0000256" key="9">
    <source>
        <dbReference type="SAM" id="MobiDB-lite"/>
    </source>
</evidence>
<comment type="caution">
    <text evidence="12">The sequence shown here is derived from an EMBL/GenBank/DDBJ whole genome shotgun (WGS) entry which is preliminary data.</text>
</comment>
<comment type="catalytic activity">
    <reaction evidence="8">
        <text>a quinone + NADH + H(+) = a quinol + NAD(+)</text>
        <dbReference type="Rhea" id="RHEA:46160"/>
        <dbReference type="ChEBI" id="CHEBI:15378"/>
        <dbReference type="ChEBI" id="CHEBI:24646"/>
        <dbReference type="ChEBI" id="CHEBI:57540"/>
        <dbReference type="ChEBI" id="CHEBI:57945"/>
        <dbReference type="ChEBI" id="CHEBI:132124"/>
        <dbReference type="EC" id="1.6.5.9"/>
    </reaction>
</comment>
<dbReference type="Pfam" id="PF22366">
    <property type="entry name" value="NDH2_C"/>
    <property type="match status" value="1"/>
</dbReference>
<proteinExistence type="inferred from homology"/>
<dbReference type="PANTHER" id="PTHR43706">
    <property type="entry name" value="NADH DEHYDROGENASE"/>
    <property type="match status" value="1"/>
</dbReference>
<protein>
    <recommendedName>
        <fullName evidence="2">NADH:ubiquinone reductase (non-electrogenic)</fullName>
        <ecNumber evidence="2">1.6.5.9</ecNumber>
    </recommendedName>
</protein>
<accession>A0A9X2FH01</accession>
<keyword evidence="6" id="KW-0560">Oxidoreductase</keyword>
<comment type="similarity">
    <text evidence="1">Belongs to the NADH dehydrogenase family.</text>
</comment>
<evidence type="ECO:0000256" key="3">
    <source>
        <dbReference type="ARBA" id="ARBA00022630"/>
    </source>
</evidence>
<keyword evidence="7" id="KW-0520">NAD</keyword>
<evidence type="ECO:0000256" key="8">
    <source>
        <dbReference type="ARBA" id="ARBA00047599"/>
    </source>
</evidence>
<evidence type="ECO:0000259" key="10">
    <source>
        <dbReference type="Pfam" id="PF07992"/>
    </source>
</evidence>